<dbReference type="AlphaFoldDB" id="A0AAE1CWV6"/>
<comment type="caution">
    <text evidence="1">The sequence shown here is derived from an EMBL/GenBank/DDBJ whole genome shotgun (WGS) entry which is preliminary data.</text>
</comment>
<evidence type="ECO:0000313" key="2">
    <source>
        <dbReference type="Proteomes" id="UP001283361"/>
    </source>
</evidence>
<proteinExistence type="predicted"/>
<gene>
    <name evidence="1" type="ORF">RRG08_048990</name>
</gene>
<protein>
    <submittedName>
        <fullName evidence="1">Uncharacterized protein</fullName>
    </submittedName>
</protein>
<sequence length="79" mass="8742">MSNPVSSLNDNVLSKVMCKLLVSQQLRSWYNSEDLSFRPRTGTVKPDSLITPSSLSATKSCSMTKISSPETFGQICQQR</sequence>
<reference evidence="1" key="1">
    <citation type="journal article" date="2023" name="G3 (Bethesda)">
        <title>A reference genome for the long-term kleptoplast-retaining sea slug Elysia crispata morphotype clarki.</title>
        <authorList>
            <person name="Eastman K.E."/>
            <person name="Pendleton A.L."/>
            <person name="Shaikh M.A."/>
            <person name="Suttiyut T."/>
            <person name="Ogas R."/>
            <person name="Tomko P."/>
            <person name="Gavelis G."/>
            <person name="Widhalm J.R."/>
            <person name="Wisecaver J.H."/>
        </authorList>
    </citation>
    <scope>NUCLEOTIDE SEQUENCE</scope>
    <source>
        <strain evidence="1">ECLA1</strain>
    </source>
</reference>
<name>A0AAE1CWV6_9GAST</name>
<organism evidence="1 2">
    <name type="scientific">Elysia crispata</name>
    <name type="common">lettuce slug</name>
    <dbReference type="NCBI Taxonomy" id="231223"/>
    <lineage>
        <taxon>Eukaryota</taxon>
        <taxon>Metazoa</taxon>
        <taxon>Spiralia</taxon>
        <taxon>Lophotrochozoa</taxon>
        <taxon>Mollusca</taxon>
        <taxon>Gastropoda</taxon>
        <taxon>Heterobranchia</taxon>
        <taxon>Euthyneura</taxon>
        <taxon>Panpulmonata</taxon>
        <taxon>Sacoglossa</taxon>
        <taxon>Placobranchoidea</taxon>
        <taxon>Plakobranchidae</taxon>
        <taxon>Elysia</taxon>
    </lineage>
</organism>
<keyword evidence="2" id="KW-1185">Reference proteome</keyword>
<dbReference type="EMBL" id="JAWDGP010006462">
    <property type="protein sequence ID" value="KAK3740748.1"/>
    <property type="molecule type" value="Genomic_DNA"/>
</dbReference>
<accession>A0AAE1CWV6</accession>
<evidence type="ECO:0000313" key="1">
    <source>
        <dbReference type="EMBL" id="KAK3740748.1"/>
    </source>
</evidence>
<dbReference type="Proteomes" id="UP001283361">
    <property type="component" value="Unassembled WGS sequence"/>
</dbReference>